<reference evidence="2 3" key="1">
    <citation type="journal article" date="2018" name="Mol. Biol. Evol.">
        <title>Broad Genomic Sampling Reveals a Smut Pathogenic Ancestry of the Fungal Clade Ustilaginomycotina.</title>
        <authorList>
            <person name="Kijpornyongpan T."/>
            <person name="Mondo S.J."/>
            <person name="Barry K."/>
            <person name="Sandor L."/>
            <person name="Lee J."/>
            <person name="Lipzen A."/>
            <person name="Pangilinan J."/>
            <person name="LaButti K."/>
            <person name="Hainaut M."/>
            <person name="Henrissat B."/>
            <person name="Grigoriev I.V."/>
            <person name="Spatafora J.W."/>
            <person name="Aime M.C."/>
        </authorList>
    </citation>
    <scope>NUCLEOTIDE SEQUENCE [LARGE SCALE GENOMIC DNA]</scope>
    <source>
        <strain evidence="2 3">MCA 3882</strain>
    </source>
</reference>
<feature type="compositionally biased region" description="Acidic residues" evidence="1">
    <location>
        <begin position="244"/>
        <end position="253"/>
    </location>
</feature>
<accession>A0A316VB28</accession>
<evidence type="ECO:0000313" key="3">
    <source>
        <dbReference type="Proteomes" id="UP000245771"/>
    </source>
</evidence>
<protein>
    <submittedName>
        <fullName evidence="2">Uncharacterized protein</fullName>
    </submittedName>
</protein>
<organism evidence="2 3">
    <name type="scientific">Meira miltonrushii</name>
    <dbReference type="NCBI Taxonomy" id="1280837"/>
    <lineage>
        <taxon>Eukaryota</taxon>
        <taxon>Fungi</taxon>
        <taxon>Dikarya</taxon>
        <taxon>Basidiomycota</taxon>
        <taxon>Ustilaginomycotina</taxon>
        <taxon>Exobasidiomycetes</taxon>
        <taxon>Exobasidiales</taxon>
        <taxon>Brachybasidiaceae</taxon>
        <taxon>Meira</taxon>
    </lineage>
</organism>
<dbReference type="OrthoDB" id="10532263at2759"/>
<feature type="region of interest" description="Disordered" evidence="1">
    <location>
        <begin position="276"/>
        <end position="317"/>
    </location>
</feature>
<dbReference type="AlphaFoldDB" id="A0A316VB28"/>
<gene>
    <name evidence="2" type="ORF">FA14DRAFT_160212</name>
</gene>
<feature type="compositionally biased region" description="Polar residues" evidence="1">
    <location>
        <begin position="292"/>
        <end position="301"/>
    </location>
</feature>
<dbReference type="EMBL" id="KZ819603">
    <property type="protein sequence ID" value="PWN34732.1"/>
    <property type="molecule type" value="Genomic_DNA"/>
</dbReference>
<dbReference type="RefSeq" id="XP_025355034.1">
    <property type="nucleotide sequence ID" value="XM_025498573.1"/>
</dbReference>
<proteinExistence type="predicted"/>
<dbReference type="InParanoid" id="A0A316VB28"/>
<name>A0A316VB28_9BASI</name>
<evidence type="ECO:0000256" key="1">
    <source>
        <dbReference type="SAM" id="MobiDB-lite"/>
    </source>
</evidence>
<sequence>MSGTDKFQTQCLYAASHVAYEYCSEYAFAVEGGLRLANTHFKKQAIVGENVNQEEKDIILEFVRSSAANAIGFVDEERLQLHTEERFLHYREEKHYTYMPNITMISTPLDRRYHHFAKKVIESIFKEHQTIIEKGKMEALGSLYASQDREIKSAAKTLVSTIHEGCRTFRLSLFEIRREIESPMSAKPLEQHAVKSPKVEFSQVADKLFLRDEPEAVPEKRKHVEDPPVSASKKARQQNVQEYDRDDSSDDGFELTGIKQAAHPLLPKASSAIHSVHTTKSGTHPPPKPITASASSLSKPQTAPRPSATSSKRVLDPLRSTQSIALSKEKVSALQFPGPSGSSSTSVEKYGIDEILERGAVLFEELTKNARSRLTAILNHFKRAGFIQIVKAGLSSDAQKLIVAMMNGEDITPRCIRRIHDKGTQEGLISAMMLFVASDSKNRQDTKTLSAQETYKAFMTLTIQSQKLCISTLPRKLTAYNKSLFRFLRAEEPQKYEKLCIPIWILNDTLRRSILSEVTANLLRSFNDEEHLLREVAHLVRCALIVICWTTQDEELNARIKMMYRRGKPCGGLNDVFPIETNYCCGVGGGGGVWKDGTDSMNDNGNDVMKDSATDEFSKKAQMPTESSYARYEDSVKLLLGSGLQRELRFIKQTQRGIALGATIYLSSHARFSVYLTPEWLKGKKMKQDDIVSFKLVVGSKYHYSTDPIQTGAKLVMSKRNSDGEEQEHHILVSPGGATVIRGILLDLEKGKFR</sequence>
<feature type="region of interest" description="Disordered" evidence="1">
    <location>
        <begin position="212"/>
        <end position="254"/>
    </location>
</feature>
<evidence type="ECO:0000313" key="2">
    <source>
        <dbReference type="EMBL" id="PWN34732.1"/>
    </source>
</evidence>
<dbReference type="Proteomes" id="UP000245771">
    <property type="component" value="Unassembled WGS sequence"/>
</dbReference>
<keyword evidence="3" id="KW-1185">Reference proteome</keyword>
<dbReference type="GeneID" id="37020354"/>
<feature type="compositionally biased region" description="Basic and acidic residues" evidence="1">
    <location>
        <begin position="212"/>
        <end position="226"/>
    </location>
</feature>